<keyword evidence="1" id="KW-1133">Transmembrane helix</keyword>
<name>A0ABS3KJ35_9PROT</name>
<protein>
    <recommendedName>
        <fullName evidence="4">DUF3592 domain-containing protein</fullName>
    </recommendedName>
</protein>
<dbReference type="RefSeq" id="WP_207414920.1">
    <property type="nucleotide sequence ID" value="NZ_CP061177.1"/>
</dbReference>
<keyword evidence="1" id="KW-0812">Transmembrane</keyword>
<accession>A0ABS3KJ35</accession>
<organism evidence="2 3">
    <name type="scientific">Roseomonas haemaphysalidis</name>
    <dbReference type="NCBI Taxonomy" id="2768162"/>
    <lineage>
        <taxon>Bacteria</taxon>
        <taxon>Pseudomonadati</taxon>
        <taxon>Pseudomonadota</taxon>
        <taxon>Alphaproteobacteria</taxon>
        <taxon>Acetobacterales</taxon>
        <taxon>Roseomonadaceae</taxon>
        <taxon>Roseomonas</taxon>
    </lineage>
</organism>
<feature type="transmembrane region" description="Helical" evidence="1">
    <location>
        <begin position="139"/>
        <end position="160"/>
    </location>
</feature>
<keyword evidence="3" id="KW-1185">Reference proteome</keyword>
<keyword evidence="1" id="KW-0472">Membrane</keyword>
<dbReference type="Proteomes" id="UP001518989">
    <property type="component" value="Unassembled WGS sequence"/>
</dbReference>
<evidence type="ECO:0008006" key="4">
    <source>
        <dbReference type="Google" id="ProtNLM"/>
    </source>
</evidence>
<feature type="transmembrane region" description="Helical" evidence="1">
    <location>
        <begin position="26"/>
        <end position="47"/>
    </location>
</feature>
<sequence>MTIAMPELPNRPLKVRVPPPGWGHRLLAGFGLLVLAGLAVASLIFVAPPLLTDWQVRDAARPALAGQIDSGSCSSKLFVNVCDVVLSAGKNPNVVVRDVHYVFVDAHAGDYSVAVLADPARPALLTTDLGLDKLVNRTITIGLFWLAIAAGTVAAVRTLLQRRRERAEMAGWTNMRLVPLRLTAFSRARGASSWTVVPLEGGKARIWSAPGKASPFMLGSDVVLGATGGTDGRVTVPLDQDLEWIDLTDAERAALMTKLHAEFGEHLPA</sequence>
<evidence type="ECO:0000313" key="2">
    <source>
        <dbReference type="EMBL" id="MBO1077483.1"/>
    </source>
</evidence>
<reference evidence="2 3" key="1">
    <citation type="submission" date="2020-09" db="EMBL/GenBank/DDBJ databases">
        <title>Roseomonas.</title>
        <authorList>
            <person name="Zhu W."/>
        </authorList>
    </citation>
    <scope>NUCLEOTIDE SEQUENCE [LARGE SCALE GENOMIC DNA]</scope>
    <source>
        <strain evidence="2 3">573</strain>
    </source>
</reference>
<dbReference type="EMBL" id="JACTNG010000001">
    <property type="protein sequence ID" value="MBO1077483.1"/>
    <property type="molecule type" value="Genomic_DNA"/>
</dbReference>
<proteinExistence type="predicted"/>
<evidence type="ECO:0000256" key="1">
    <source>
        <dbReference type="SAM" id="Phobius"/>
    </source>
</evidence>
<comment type="caution">
    <text evidence="2">The sequence shown here is derived from an EMBL/GenBank/DDBJ whole genome shotgun (WGS) entry which is preliminary data.</text>
</comment>
<gene>
    <name evidence="2" type="ORF">IAI61_00465</name>
</gene>
<evidence type="ECO:0000313" key="3">
    <source>
        <dbReference type="Proteomes" id="UP001518989"/>
    </source>
</evidence>